<dbReference type="InterPro" id="IPR002545">
    <property type="entry name" value="CheW-lke_dom"/>
</dbReference>
<keyword evidence="3" id="KW-0963">Cytoplasm</keyword>
<name>A0A918Z558_9GAMM</name>
<dbReference type="Gene3D" id="2.40.50.180">
    <property type="entry name" value="CheA-289, Domain 4"/>
    <property type="match status" value="1"/>
</dbReference>
<protein>
    <recommendedName>
        <fullName evidence="2">Chemotaxis protein CheW</fullName>
    </recommendedName>
</protein>
<dbReference type="GO" id="GO:0007165">
    <property type="term" value="P:signal transduction"/>
    <property type="evidence" value="ECO:0007669"/>
    <property type="project" value="InterPro"/>
</dbReference>
<dbReference type="PROSITE" id="PS50851">
    <property type="entry name" value="CHEW"/>
    <property type="match status" value="1"/>
</dbReference>
<dbReference type="SUPFAM" id="SSF50341">
    <property type="entry name" value="CheW-like"/>
    <property type="match status" value="1"/>
</dbReference>
<dbReference type="GO" id="GO:0006935">
    <property type="term" value="P:chemotaxis"/>
    <property type="evidence" value="ECO:0007669"/>
    <property type="project" value="InterPro"/>
</dbReference>
<comment type="caution">
    <text evidence="5">The sequence shown here is derived from an EMBL/GenBank/DDBJ whole genome shotgun (WGS) entry which is preliminary data.</text>
</comment>
<dbReference type="SMART" id="SM00260">
    <property type="entry name" value="CheW"/>
    <property type="match status" value="1"/>
</dbReference>
<dbReference type="GO" id="GO:0005829">
    <property type="term" value="C:cytosol"/>
    <property type="evidence" value="ECO:0007669"/>
    <property type="project" value="TreeGrafter"/>
</dbReference>
<dbReference type="InterPro" id="IPR036061">
    <property type="entry name" value="CheW-like_dom_sf"/>
</dbReference>
<evidence type="ECO:0000256" key="1">
    <source>
        <dbReference type="ARBA" id="ARBA00004496"/>
    </source>
</evidence>
<dbReference type="EMBL" id="BNCF01000010">
    <property type="protein sequence ID" value="GHE37625.1"/>
    <property type="molecule type" value="Genomic_DNA"/>
</dbReference>
<evidence type="ECO:0000313" key="5">
    <source>
        <dbReference type="EMBL" id="GHE37625.1"/>
    </source>
</evidence>
<reference evidence="5" key="1">
    <citation type="journal article" date="2014" name="Int. J. Syst. Evol. Microbiol.">
        <title>Complete genome sequence of Corynebacterium casei LMG S-19264T (=DSM 44701T), isolated from a smear-ripened cheese.</title>
        <authorList>
            <consortium name="US DOE Joint Genome Institute (JGI-PGF)"/>
            <person name="Walter F."/>
            <person name="Albersmeier A."/>
            <person name="Kalinowski J."/>
            <person name="Ruckert C."/>
        </authorList>
    </citation>
    <scope>NUCLEOTIDE SEQUENCE</scope>
    <source>
        <strain evidence="5">KCTC 32020</strain>
    </source>
</reference>
<comment type="subcellular location">
    <subcellularLocation>
        <location evidence="1">Cytoplasm</location>
    </subcellularLocation>
</comment>
<accession>A0A918Z558</accession>
<dbReference type="PANTHER" id="PTHR22617">
    <property type="entry name" value="CHEMOTAXIS SENSOR HISTIDINE KINASE-RELATED"/>
    <property type="match status" value="1"/>
</dbReference>
<evidence type="ECO:0000256" key="2">
    <source>
        <dbReference type="ARBA" id="ARBA00021483"/>
    </source>
</evidence>
<dbReference type="InterPro" id="IPR039315">
    <property type="entry name" value="CheW"/>
</dbReference>
<dbReference type="PANTHER" id="PTHR22617:SF45">
    <property type="entry name" value="CHEMOTAXIS PROTEIN CHEW"/>
    <property type="match status" value="1"/>
</dbReference>
<organism evidence="5 6">
    <name type="scientific">Vulcaniibacterium thermophilum</name>
    <dbReference type="NCBI Taxonomy" id="1169913"/>
    <lineage>
        <taxon>Bacteria</taxon>
        <taxon>Pseudomonadati</taxon>
        <taxon>Pseudomonadota</taxon>
        <taxon>Gammaproteobacteria</taxon>
        <taxon>Lysobacterales</taxon>
        <taxon>Lysobacteraceae</taxon>
        <taxon>Vulcaniibacterium</taxon>
    </lineage>
</organism>
<gene>
    <name evidence="5" type="ORF">GCM10007167_19800</name>
</gene>
<keyword evidence="6" id="KW-1185">Reference proteome</keyword>
<evidence type="ECO:0000256" key="3">
    <source>
        <dbReference type="ARBA" id="ARBA00022490"/>
    </source>
</evidence>
<dbReference type="Pfam" id="PF01584">
    <property type="entry name" value="CheW"/>
    <property type="match status" value="1"/>
</dbReference>
<evidence type="ECO:0000313" key="6">
    <source>
        <dbReference type="Proteomes" id="UP000636453"/>
    </source>
</evidence>
<dbReference type="Gene3D" id="2.30.30.40">
    <property type="entry name" value="SH3 Domains"/>
    <property type="match status" value="1"/>
</dbReference>
<dbReference type="RefSeq" id="WP_146474944.1">
    <property type="nucleotide sequence ID" value="NZ_BNCF01000010.1"/>
</dbReference>
<reference evidence="5" key="2">
    <citation type="submission" date="2020-09" db="EMBL/GenBank/DDBJ databases">
        <authorList>
            <person name="Sun Q."/>
            <person name="Kim S."/>
        </authorList>
    </citation>
    <scope>NUCLEOTIDE SEQUENCE</scope>
    <source>
        <strain evidence="5">KCTC 32020</strain>
    </source>
</reference>
<proteinExistence type="predicted"/>
<dbReference type="OrthoDB" id="9790406at2"/>
<feature type="domain" description="CheW-like" evidence="4">
    <location>
        <begin position="88"/>
        <end position="228"/>
    </location>
</feature>
<evidence type="ECO:0000259" key="4">
    <source>
        <dbReference type="PROSITE" id="PS50851"/>
    </source>
</evidence>
<sequence length="228" mass="23546">MSHAAIEDYLSELMTADAPAATALPTALPAAVPVAPPMPPMPTAPATPVAPAPAPPPAHPPALSAFLREATAAAADAEVPARRAHERSSRWLRFRVGGQPFAVEVLKVQEVLRVPEIVPVRGAPDAVVGLMNLRGQLVAVLDLATRLALPPAARAERAEDARVVVLEEHGHCLGVHVDAVADVVTLTDAAIETVDGPLLGAAGDILRGVARVEGSTVVLLDARAVLED</sequence>
<dbReference type="AlphaFoldDB" id="A0A918Z558"/>
<dbReference type="Proteomes" id="UP000636453">
    <property type="component" value="Unassembled WGS sequence"/>
</dbReference>